<feature type="chain" id="PRO_5040218744" description="DUF4773 domain-containing protein" evidence="1">
    <location>
        <begin position="17"/>
        <end position="170"/>
    </location>
</feature>
<name>A0A9N9WZ78_PHACE</name>
<evidence type="ECO:0000313" key="4">
    <source>
        <dbReference type="Proteomes" id="UP001153737"/>
    </source>
</evidence>
<organism evidence="3 4">
    <name type="scientific">Phaedon cochleariae</name>
    <name type="common">Mustard beetle</name>
    <dbReference type="NCBI Taxonomy" id="80249"/>
    <lineage>
        <taxon>Eukaryota</taxon>
        <taxon>Metazoa</taxon>
        <taxon>Ecdysozoa</taxon>
        <taxon>Arthropoda</taxon>
        <taxon>Hexapoda</taxon>
        <taxon>Insecta</taxon>
        <taxon>Pterygota</taxon>
        <taxon>Neoptera</taxon>
        <taxon>Endopterygota</taxon>
        <taxon>Coleoptera</taxon>
        <taxon>Polyphaga</taxon>
        <taxon>Cucujiformia</taxon>
        <taxon>Chrysomeloidea</taxon>
        <taxon>Chrysomelidae</taxon>
        <taxon>Chrysomelinae</taxon>
        <taxon>Chrysomelini</taxon>
        <taxon>Phaedon</taxon>
    </lineage>
</organism>
<dbReference type="OrthoDB" id="6750867at2759"/>
<feature type="domain" description="DUF4773" evidence="2">
    <location>
        <begin position="59"/>
        <end position="147"/>
    </location>
</feature>
<reference evidence="3" key="1">
    <citation type="submission" date="2022-01" db="EMBL/GenBank/DDBJ databases">
        <authorList>
            <person name="King R."/>
        </authorList>
    </citation>
    <scope>NUCLEOTIDE SEQUENCE</scope>
</reference>
<reference evidence="3" key="2">
    <citation type="submission" date="2022-10" db="EMBL/GenBank/DDBJ databases">
        <authorList>
            <consortium name="ENA_rothamsted_submissions"/>
            <consortium name="culmorum"/>
            <person name="King R."/>
        </authorList>
    </citation>
    <scope>NUCLEOTIDE SEQUENCE</scope>
</reference>
<dbReference type="Pfam" id="PF15998">
    <property type="entry name" value="DUF4773"/>
    <property type="match status" value="1"/>
</dbReference>
<proteinExistence type="predicted"/>
<evidence type="ECO:0000259" key="2">
    <source>
        <dbReference type="Pfam" id="PF15998"/>
    </source>
</evidence>
<accession>A0A9N9WZ78</accession>
<evidence type="ECO:0000313" key="3">
    <source>
        <dbReference type="EMBL" id="CAG9816828.1"/>
    </source>
</evidence>
<dbReference type="InterPro" id="IPR031941">
    <property type="entry name" value="DUF4773"/>
</dbReference>
<keyword evidence="4" id="KW-1185">Reference proteome</keyword>
<sequence>MTHLLLLVSLSTLVSGDTSVESSPFWHLPRLFGLKIRRWPEGITTSTIRSKRLIEPNGCACNRLKCECCSRINFNSSHEVCLKITLIPNELTLRTGLFRDNGAIYEGTIGPSTAPICAVNLPGVCLVVNHVNIKQLQVCTKLNYVLFTLVKFPCTSIQDGKLSLMSNMYK</sequence>
<feature type="signal peptide" evidence="1">
    <location>
        <begin position="1"/>
        <end position="16"/>
    </location>
</feature>
<dbReference type="AlphaFoldDB" id="A0A9N9WZ78"/>
<protein>
    <recommendedName>
        <fullName evidence="2">DUF4773 domain-containing protein</fullName>
    </recommendedName>
</protein>
<dbReference type="EMBL" id="OU896720">
    <property type="protein sequence ID" value="CAG9816828.1"/>
    <property type="molecule type" value="Genomic_DNA"/>
</dbReference>
<keyword evidence="1" id="KW-0732">Signal</keyword>
<evidence type="ECO:0000256" key="1">
    <source>
        <dbReference type="SAM" id="SignalP"/>
    </source>
</evidence>
<gene>
    <name evidence="3" type="ORF">PHAECO_LOCUS4393</name>
</gene>
<dbReference type="Proteomes" id="UP001153737">
    <property type="component" value="Chromosome 14"/>
</dbReference>